<gene>
    <name evidence="2" type="ORF">EZL74_11155</name>
</gene>
<feature type="coiled-coil region" evidence="1">
    <location>
        <begin position="119"/>
        <end position="163"/>
    </location>
</feature>
<proteinExistence type="predicted"/>
<evidence type="ECO:0000313" key="3">
    <source>
        <dbReference type="Proteomes" id="UP000293300"/>
    </source>
</evidence>
<evidence type="ECO:0000313" key="2">
    <source>
        <dbReference type="EMBL" id="TBX66138.1"/>
    </source>
</evidence>
<comment type="caution">
    <text evidence="2">The sequence shown here is derived from an EMBL/GenBank/DDBJ whole genome shotgun (WGS) entry which is preliminary data.</text>
</comment>
<sequence length="201" mass="23517">MKIKIKVIIVIISIILASCSKIPTQSIDLMNNIQIEGQRMHTLNVMLTNKIFKEKRKKIDEFMKLDYTPKYIEEFIKKIPQNTDFKIELTNIMTSVIPKLNERRDAMQNTLESNRIKIIDKLNTDFQQYKTACDELKKLLESAVKVDEERKKLHSQVSQLTQNKIDFDQLDITIDKFIQDTGDWGENINNLNSSVNKLINK</sequence>
<evidence type="ECO:0000256" key="1">
    <source>
        <dbReference type="SAM" id="Coils"/>
    </source>
</evidence>
<keyword evidence="1" id="KW-0175">Coiled coil</keyword>
<accession>A0A4Q9YRG0</accession>
<dbReference type="AlphaFoldDB" id="A0A4Q9YRG0"/>
<dbReference type="RefSeq" id="WP_131476709.1">
    <property type="nucleotide sequence ID" value="NZ_SJPE01000015.1"/>
</dbReference>
<protein>
    <submittedName>
        <fullName evidence="2">Uncharacterized protein</fullName>
    </submittedName>
</protein>
<keyword evidence="3" id="KW-1185">Reference proteome</keyword>
<dbReference type="OrthoDB" id="1187891at2"/>
<name>A0A4Q9YRG0_9FLAO</name>
<dbReference type="EMBL" id="SJPE01000015">
    <property type="protein sequence ID" value="TBX66138.1"/>
    <property type="molecule type" value="Genomic_DNA"/>
</dbReference>
<organism evidence="2 3">
    <name type="scientific">Flavobacterium silvisoli</name>
    <dbReference type="NCBI Taxonomy" id="2529433"/>
    <lineage>
        <taxon>Bacteria</taxon>
        <taxon>Pseudomonadati</taxon>
        <taxon>Bacteroidota</taxon>
        <taxon>Flavobacteriia</taxon>
        <taxon>Flavobacteriales</taxon>
        <taxon>Flavobacteriaceae</taxon>
        <taxon>Flavobacterium</taxon>
    </lineage>
</organism>
<reference evidence="2 3" key="1">
    <citation type="submission" date="2019-02" db="EMBL/GenBank/DDBJ databases">
        <title>Flavobacterium sp. RD-2-33 isolated from forest soil.</title>
        <authorList>
            <person name="Chaudhary D.K."/>
        </authorList>
    </citation>
    <scope>NUCLEOTIDE SEQUENCE [LARGE SCALE GENOMIC DNA]</scope>
    <source>
        <strain evidence="2 3">RD-2-33</strain>
    </source>
</reference>
<dbReference type="Proteomes" id="UP000293300">
    <property type="component" value="Unassembled WGS sequence"/>
</dbReference>
<dbReference type="PROSITE" id="PS51257">
    <property type="entry name" value="PROKAR_LIPOPROTEIN"/>
    <property type="match status" value="1"/>
</dbReference>